<dbReference type="OrthoDB" id="9981668at2759"/>
<dbReference type="SUPFAM" id="SSF53098">
    <property type="entry name" value="Ribonuclease H-like"/>
    <property type="match status" value="1"/>
</dbReference>
<feature type="domain" description="PAZ" evidence="2">
    <location>
        <begin position="373"/>
        <end position="471"/>
    </location>
</feature>
<evidence type="ECO:0000313" key="5">
    <source>
        <dbReference type="Proteomes" id="UP000024635"/>
    </source>
</evidence>
<dbReference type="Pfam" id="PF02170">
    <property type="entry name" value="PAZ"/>
    <property type="match status" value="1"/>
</dbReference>
<dbReference type="CDD" id="cd02846">
    <property type="entry name" value="PAZ_argonaute_like"/>
    <property type="match status" value="1"/>
</dbReference>
<name>A0A016STV5_9BILA</name>
<dbReference type="PROSITE" id="PS50821">
    <property type="entry name" value="PAZ"/>
    <property type="match status" value="1"/>
</dbReference>
<proteinExistence type="inferred from homology"/>
<comment type="caution">
    <text evidence="4">The sequence shown here is derived from an EMBL/GenBank/DDBJ whole genome shotgun (WGS) entry which is preliminary data.</text>
</comment>
<keyword evidence="5" id="KW-1185">Reference proteome</keyword>
<reference evidence="5" key="1">
    <citation type="journal article" date="2015" name="Nat. Genet.">
        <title>The genome and transcriptome of the zoonotic hookworm Ancylostoma ceylanicum identify infection-specific gene families.</title>
        <authorList>
            <person name="Schwarz E.M."/>
            <person name="Hu Y."/>
            <person name="Antoshechkin I."/>
            <person name="Miller M.M."/>
            <person name="Sternberg P.W."/>
            <person name="Aroian R.V."/>
        </authorList>
    </citation>
    <scope>NUCLEOTIDE SEQUENCE</scope>
    <source>
        <strain evidence="5">HY135</strain>
    </source>
</reference>
<protein>
    <recommendedName>
        <fullName evidence="6">Piwi domain-containing protein</fullName>
    </recommendedName>
</protein>
<dbReference type="InterPro" id="IPR012337">
    <property type="entry name" value="RNaseH-like_sf"/>
</dbReference>
<evidence type="ECO:0008006" key="6">
    <source>
        <dbReference type="Google" id="ProtNLM"/>
    </source>
</evidence>
<dbReference type="AlphaFoldDB" id="A0A016STV5"/>
<dbReference type="InterPro" id="IPR036397">
    <property type="entry name" value="RNaseH_sf"/>
</dbReference>
<comment type="similarity">
    <text evidence="1">Belongs to the argonaute family.</text>
</comment>
<sequence>MTDLHGKSPVDGCDVMVSAGDVNSLIYAKIIIAYGTHYRGDFLVILSTLGDIELRNSCLAANSPKIRLLLFSEISRCSSKMASDQLKNAMKDLSVETIALPEKRKPGVSGAKAEFLTNLTALTLKPNVPYYKYDIRMYVVYRRNGEEEQLKELTKQTKDDFPEQERKASTVIVYKHLLKSYKDVFPPNGAYFYDRAAVLFSAYQQVKLGGQEKELMLPANVIKNGGEDAVGVRVVIKKVADGYQVTSNDLQKAVNVRSVERDKTVLEMLNLAMSQKGFLDTESFVTYGTANHYLYDHTQFGFSDAEVPLLTDGKYMGIGLSKSVKVLEGDRGKTGTAFVVTDVMKGAFHIDEQNLLQKISQISIFVDARSGKSLFDVQKASDPRNQKSILQIIKGLYVTTTYGKSRTFAIGNIAAPADKLEIQLPDGQKRTVQQYFNDHYGIQLKFPGIFTVSERHKPNNFYPVELLTVAQSQRVTQQQQTQEQISTMIKASATLPQKRLQQTKIMKEALDIKPGSQVLASAGISVAKDFTKVEGRILPAPTIIYGKQHRTRPKDNCKWTLENSQFLEPASLTNWAVCALLTPYDERRLQIKAYLAQLVERARLRGMTVEPASEIFILKRNTPENIKDWVAAQKTKGRKFLMFLSSNGIKMHGYIKLLEVVFQVATQEIIGNKVDDVVVKRQNQTLDNVLAKINLKLGGINHNVVLGAKPAANFNWLESKDCLFIGLSISNPPAISQAELDRGASYKMPSVLGWSANCSKNHQNFIGDYVYVQARQADMMGAKLGKIVVDIIARFRSATANDPRHILLYFSGISEGQWGMVADTYMKAIRTGIASIALKTKPTLTAVVCSSDHNERIYKSPIVGRNASEQNIPPGTVVDTKIVSPVINEFYLNSHSAIQGTANTPKYSLVFDDSDIPMDALELITHGLCFLHAIMPATVAEPVPLKVAGNSAKRGHDNFIANSTMGFVAVGSIDEANEKLLNSGELKSLRYNA</sequence>
<evidence type="ECO:0000313" key="4">
    <source>
        <dbReference type="EMBL" id="EYB93826.1"/>
    </source>
</evidence>
<dbReference type="GO" id="GO:0003723">
    <property type="term" value="F:RNA binding"/>
    <property type="evidence" value="ECO:0007669"/>
    <property type="project" value="InterPro"/>
</dbReference>
<dbReference type="SMART" id="SM00949">
    <property type="entry name" value="PAZ"/>
    <property type="match status" value="1"/>
</dbReference>
<evidence type="ECO:0000259" key="2">
    <source>
        <dbReference type="PROSITE" id="PS50821"/>
    </source>
</evidence>
<organism evidence="4 5">
    <name type="scientific">Ancylostoma ceylanicum</name>
    <dbReference type="NCBI Taxonomy" id="53326"/>
    <lineage>
        <taxon>Eukaryota</taxon>
        <taxon>Metazoa</taxon>
        <taxon>Ecdysozoa</taxon>
        <taxon>Nematoda</taxon>
        <taxon>Chromadorea</taxon>
        <taxon>Rhabditida</taxon>
        <taxon>Rhabditina</taxon>
        <taxon>Rhabditomorpha</taxon>
        <taxon>Strongyloidea</taxon>
        <taxon>Ancylostomatidae</taxon>
        <taxon>Ancylostomatinae</taxon>
        <taxon>Ancylostoma</taxon>
    </lineage>
</organism>
<accession>A0A016STV5</accession>
<gene>
    <name evidence="4" type="primary">Acey_s0178.g654</name>
    <name evidence="4" type="ORF">Y032_0178g654</name>
</gene>
<dbReference type="InterPro" id="IPR003165">
    <property type="entry name" value="Piwi"/>
</dbReference>
<dbReference type="Gene3D" id="2.170.260.10">
    <property type="entry name" value="paz domain"/>
    <property type="match status" value="1"/>
</dbReference>
<dbReference type="InterPro" id="IPR036085">
    <property type="entry name" value="PAZ_dom_sf"/>
</dbReference>
<dbReference type="Pfam" id="PF02171">
    <property type="entry name" value="Piwi"/>
    <property type="match status" value="1"/>
</dbReference>
<dbReference type="Gene3D" id="3.40.50.2300">
    <property type="match status" value="1"/>
</dbReference>
<evidence type="ECO:0000256" key="1">
    <source>
        <dbReference type="RuleBase" id="RU361178"/>
    </source>
</evidence>
<evidence type="ECO:0000259" key="3">
    <source>
        <dbReference type="PROSITE" id="PS50822"/>
    </source>
</evidence>
<dbReference type="PROSITE" id="PS50822">
    <property type="entry name" value="PIWI"/>
    <property type="match status" value="1"/>
</dbReference>
<dbReference type="Gene3D" id="3.30.420.10">
    <property type="entry name" value="Ribonuclease H-like superfamily/Ribonuclease H"/>
    <property type="match status" value="1"/>
</dbReference>
<dbReference type="EMBL" id="JARK01001514">
    <property type="protein sequence ID" value="EYB93826.1"/>
    <property type="molecule type" value="Genomic_DNA"/>
</dbReference>
<dbReference type="SMART" id="SM00950">
    <property type="entry name" value="Piwi"/>
    <property type="match status" value="1"/>
</dbReference>
<feature type="domain" description="Piwi" evidence="3">
    <location>
        <begin position="676"/>
        <end position="948"/>
    </location>
</feature>
<dbReference type="PANTHER" id="PTHR22891">
    <property type="entry name" value="EUKARYOTIC TRANSLATION INITIATION FACTOR 2C"/>
    <property type="match status" value="1"/>
</dbReference>
<dbReference type="SUPFAM" id="SSF101690">
    <property type="entry name" value="PAZ domain"/>
    <property type="match status" value="1"/>
</dbReference>
<dbReference type="STRING" id="53326.A0A016STV5"/>
<dbReference type="Proteomes" id="UP000024635">
    <property type="component" value="Unassembled WGS sequence"/>
</dbReference>
<dbReference type="InterPro" id="IPR003100">
    <property type="entry name" value="PAZ_dom"/>
</dbReference>